<accession>A0ABV9P1X4</accession>
<feature type="region of interest" description="Disordered" evidence="1">
    <location>
        <begin position="39"/>
        <end position="73"/>
    </location>
</feature>
<dbReference type="Proteomes" id="UP001595896">
    <property type="component" value="Unassembled WGS sequence"/>
</dbReference>
<reference evidence="4" key="1">
    <citation type="journal article" date="2019" name="Int. J. Syst. Evol. Microbiol.">
        <title>The Global Catalogue of Microorganisms (GCM) 10K type strain sequencing project: providing services to taxonomists for standard genome sequencing and annotation.</title>
        <authorList>
            <consortium name="The Broad Institute Genomics Platform"/>
            <consortium name="The Broad Institute Genome Sequencing Center for Infectious Disease"/>
            <person name="Wu L."/>
            <person name="Ma J."/>
        </authorList>
    </citation>
    <scope>NUCLEOTIDE SEQUENCE [LARGE SCALE GENOMIC DNA]</scope>
    <source>
        <strain evidence="4">JCM 12165</strain>
    </source>
</reference>
<keyword evidence="2" id="KW-0812">Transmembrane</keyword>
<feature type="compositionally biased region" description="Basic and acidic residues" evidence="1">
    <location>
        <begin position="55"/>
        <end position="73"/>
    </location>
</feature>
<comment type="caution">
    <text evidence="3">The sequence shown here is derived from an EMBL/GenBank/DDBJ whole genome shotgun (WGS) entry which is preliminary data.</text>
</comment>
<name>A0ABV9P1X4_9BACI</name>
<gene>
    <name evidence="3" type="ORF">ACFO4L_17215</name>
</gene>
<evidence type="ECO:0000313" key="3">
    <source>
        <dbReference type="EMBL" id="MFC4738315.1"/>
    </source>
</evidence>
<dbReference type="RefSeq" id="WP_377910900.1">
    <property type="nucleotide sequence ID" value="NZ_JBHSGK010000021.1"/>
</dbReference>
<sequence length="73" mass="8347">MDIFTVPSPDDPGMGYAYLVMTLVFIAASFSVYRFKKANRKKEKQAESLPVYDMYETKEEHDSKTASKGDRSE</sequence>
<proteinExistence type="predicted"/>
<keyword evidence="4" id="KW-1185">Reference proteome</keyword>
<keyword evidence="2" id="KW-0472">Membrane</keyword>
<evidence type="ECO:0000256" key="2">
    <source>
        <dbReference type="SAM" id="Phobius"/>
    </source>
</evidence>
<dbReference type="EMBL" id="JBHSGK010000021">
    <property type="protein sequence ID" value="MFC4738315.1"/>
    <property type="molecule type" value="Genomic_DNA"/>
</dbReference>
<evidence type="ECO:0000313" key="4">
    <source>
        <dbReference type="Proteomes" id="UP001595896"/>
    </source>
</evidence>
<evidence type="ECO:0000256" key="1">
    <source>
        <dbReference type="SAM" id="MobiDB-lite"/>
    </source>
</evidence>
<protein>
    <recommendedName>
        <fullName evidence="5">CcoQ/FixQ family Cbb3-type cytochrome c oxidase assembly chaperone</fullName>
    </recommendedName>
</protein>
<feature type="transmembrane region" description="Helical" evidence="2">
    <location>
        <begin position="15"/>
        <end position="35"/>
    </location>
</feature>
<evidence type="ECO:0008006" key="5">
    <source>
        <dbReference type="Google" id="ProtNLM"/>
    </source>
</evidence>
<organism evidence="3 4">
    <name type="scientific">Bacillus daqingensis</name>
    <dbReference type="NCBI Taxonomy" id="872396"/>
    <lineage>
        <taxon>Bacteria</taxon>
        <taxon>Bacillati</taxon>
        <taxon>Bacillota</taxon>
        <taxon>Bacilli</taxon>
        <taxon>Bacillales</taxon>
        <taxon>Bacillaceae</taxon>
        <taxon>Bacillus</taxon>
    </lineage>
</organism>
<keyword evidence="2" id="KW-1133">Transmembrane helix</keyword>